<protein>
    <submittedName>
        <fullName evidence="1">Uncharacterized protein</fullName>
    </submittedName>
</protein>
<accession>A0ABP8QPY4</accession>
<organism evidence="1 2">
    <name type="scientific">Actinoallomurus oryzae</name>
    <dbReference type="NCBI Taxonomy" id="502180"/>
    <lineage>
        <taxon>Bacteria</taxon>
        <taxon>Bacillati</taxon>
        <taxon>Actinomycetota</taxon>
        <taxon>Actinomycetes</taxon>
        <taxon>Streptosporangiales</taxon>
        <taxon>Thermomonosporaceae</taxon>
        <taxon>Actinoallomurus</taxon>
    </lineage>
</organism>
<reference evidence="2" key="1">
    <citation type="journal article" date="2019" name="Int. J. Syst. Evol. Microbiol.">
        <title>The Global Catalogue of Microorganisms (GCM) 10K type strain sequencing project: providing services to taxonomists for standard genome sequencing and annotation.</title>
        <authorList>
            <consortium name="The Broad Institute Genomics Platform"/>
            <consortium name="The Broad Institute Genome Sequencing Center for Infectious Disease"/>
            <person name="Wu L."/>
            <person name="Ma J."/>
        </authorList>
    </citation>
    <scope>NUCLEOTIDE SEQUENCE [LARGE SCALE GENOMIC DNA]</scope>
    <source>
        <strain evidence="2">JCM 17933</strain>
    </source>
</reference>
<proteinExistence type="predicted"/>
<name>A0ABP8QPY4_9ACTN</name>
<dbReference type="EMBL" id="BAABHF010000038">
    <property type="protein sequence ID" value="GAA4505940.1"/>
    <property type="molecule type" value="Genomic_DNA"/>
</dbReference>
<keyword evidence="2" id="KW-1185">Reference proteome</keyword>
<evidence type="ECO:0000313" key="1">
    <source>
        <dbReference type="EMBL" id="GAA4505940.1"/>
    </source>
</evidence>
<comment type="caution">
    <text evidence="1">The sequence shown here is derived from an EMBL/GenBank/DDBJ whole genome shotgun (WGS) entry which is preliminary data.</text>
</comment>
<evidence type="ECO:0000313" key="2">
    <source>
        <dbReference type="Proteomes" id="UP001500503"/>
    </source>
</evidence>
<gene>
    <name evidence="1" type="ORF">GCM10023191_062380</name>
</gene>
<dbReference type="Proteomes" id="UP001500503">
    <property type="component" value="Unassembled WGS sequence"/>
</dbReference>
<sequence length="166" mass="18221">MVVTRIAAAETSVRRLKPYRIRRAPAIPPIEFVVEQRATADPYGRRLDAVQQVVRTVVVVVVRVRAEGDLDQYGLSVRRDQAGCPVRIGDVGHLRHVPDGVRHLGDLVFQPRDRGSGHDGGDGVGRRLEPVEQVRGALRFAARDGGGVPYEGVRASSSLQRGMERT</sequence>